<dbReference type="Pfam" id="PF22244">
    <property type="entry name" value="GCE_fung"/>
    <property type="match status" value="1"/>
</dbReference>
<protein>
    <recommendedName>
        <fullName evidence="7">(4-O-methyl)-D-glucuronate--lignin esterase</fullName>
        <ecNumber evidence="7">3.1.1.117</ecNumber>
    </recommendedName>
</protein>
<keyword evidence="5" id="KW-0439">Lignin degradation</keyword>
<evidence type="ECO:0000256" key="4">
    <source>
        <dbReference type="ARBA" id="ARBA00022801"/>
    </source>
</evidence>
<evidence type="ECO:0000256" key="5">
    <source>
        <dbReference type="ARBA" id="ARBA00023185"/>
    </source>
</evidence>
<evidence type="ECO:0000313" key="10">
    <source>
        <dbReference type="EMBL" id="KAH7110883.1"/>
    </source>
</evidence>
<name>A0A9P9I7M0_9PLEO</name>
<dbReference type="GO" id="GO:0052689">
    <property type="term" value="F:carboxylic ester hydrolase activity"/>
    <property type="evidence" value="ECO:0007669"/>
    <property type="project" value="UniProtKB-KW"/>
</dbReference>
<dbReference type="Proteomes" id="UP000700596">
    <property type="component" value="Unassembled WGS sequence"/>
</dbReference>
<dbReference type="SUPFAM" id="SSF53474">
    <property type="entry name" value="alpha/beta-Hydrolases"/>
    <property type="match status" value="1"/>
</dbReference>
<proteinExistence type="inferred from homology"/>
<reference evidence="10" key="1">
    <citation type="journal article" date="2021" name="Nat. Commun.">
        <title>Genetic determinants of endophytism in the Arabidopsis root mycobiome.</title>
        <authorList>
            <person name="Mesny F."/>
            <person name="Miyauchi S."/>
            <person name="Thiergart T."/>
            <person name="Pickel B."/>
            <person name="Atanasova L."/>
            <person name="Karlsson M."/>
            <person name="Huettel B."/>
            <person name="Barry K.W."/>
            <person name="Haridas S."/>
            <person name="Chen C."/>
            <person name="Bauer D."/>
            <person name="Andreopoulos W."/>
            <person name="Pangilinan J."/>
            <person name="LaButti K."/>
            <person name="Riley R."/>
            <person name="Lipzen A."/>
            <person name="Clum A."/>
            <person name="Drula E."/>
            <person name="Henrissat B."/>
            <person name="Kohler A."/>
            <person name="Grigoriev I.V."/>
            <person name="Martin F.M."/>
            <person name="Hacquard S."/>
        </authorList>
    </citation>
    <scope>NUCLEOTIDE SEQUENCE</scope>
    <source>
        <strain evidence="10">MPI-CAGE-CH-0243</strain>
    </source>
</reference>
<dbReference type="InterPro" id="IPR054579">
    <property type="entry name" value="GCE-like_dom"/>
</dbReference>
<comment type="similarity">
    <text evidence="1">Belongs to the carbohydrate esterase 15 (CE15) family.</text>
</comment>
<keyword evidence="11" id="KW-1185">Reference proteome</keyword>
<dbReference type="Gene3D" id="3.40.50.1820">
    <property type="entry name" value="alpha/beta hydrolase"/>
    <property type="match status" value="1"/>
</dbReference>
<evidence type="ECO:0000256" key="7">
    <source>
        <dbReference type="ARBA" id="ARBA00026105"/>
    </source>
</evidence>
<gene>
    <name evidence="10" type="ORF">B0J11DRAFT_447924</name>
</gene>
<dbReference type="GO" id="GO:0046274">
    <property type="term" value="P:lignin catabolic process"/>
    <property type="evidence" value="ECO:0007669"/>
    <property type="project" value="UniProtKB-KW"/>
</dbReference>
<evidence type="ECO:0000256" key="3">
    <source>
        <dbReference type="ARBA" id="ARBA00022729"/>
    </source>
</evidence>
<organism evidence="10 11">
    <name type="scientific">Dendryphion nanum</name>
    <dbReference type="NCBI Taxonomy" id="256645"/>
    <lineage>
        <taxon>Eukaryota</taxon>
        <taxon>Fungi</taxon>
        <taxon>Dikarya</taxon>
        <taxon>Ascomycota</taxon>
        <taxon>Pezizomycotina</taxon>
        <taxon>Dothideomycetes</taxon>
        <taxon>Pleosporomycetidae</taxon>
        <taxon>Pleosporales</taxon>
        <taxon>Torulaceae</taxon>
        <taxon>Dendryphion</taxon>
    </lineage>
</organism>
<feature type="domain" description="4-O-methyl-glucuronoyl methylesterase-like" evidence="9">
    <location>
        <begin position="90"/>
        <end position="322"/>
    </location>
</feature>
<evidence type="ECO:0000256" key="6">
    <source>
        <dbReference type="ARBA" id="ARBA00024511"/>
    </source>
</evidence>
<feature type="signal peptide" evidence="8">
    <location>
        <begin position="1"/>
        <end position="15"/>
    </location>
</feature>
<accession>A0A9P9I7M0</accession>
<dbReference type="AlphaFoldDB" id="A0A9P9I7M0"/>
<sequence>MLLLVTALLASLTAAACPQFSLSDLYNANKTTTKLPNPFIFYSGQPVLTKSDWRCRRAEISALIQHYETGTLPPNAPLVNASLTSKTLSIQVQYDSKKINYSVTVRLPLGNGPFPAIIALGGASIPLNQTSSNIALITYNHDQIASHNDRGRGKFYDLYGSSYPAGAFIAWTWGVSRIIDALEQLGPSITKIDTTRLGVTGCSRNGKATLYVGAFETRIALTIPQESGVGGPATWRLYRDNRCNGICTWPSPSEREVTDNPWYLKDFVKYFIAPGRLPYDHHELMGLVAPRGLLVLENNIDFLQPDNAAIGTKAARLIYEALDEKRAMGFVSSTTHAHCQFPTGEVQYLNAFLDRFLGGGLADMDVYVTQSKGDINKYIDWRAPELE</sequence>
<keyword evidence="2" id="KW-0719">Serine esterase</keyword>
<feature type="chain" id="PRO_5040128835" description="(4-O-methyl)-D-glucuronate--lignin esterase" evidence="8">
    <location>
        <begin position="16"/>
        <end position="387"/>
    </location>
</feature>
<comment type="caution">
    <text evidence="10">The sequence shown here is derived from an EMBL/GenBank/DDBJ whole genome shotgun (WGS) entry which is preliminary data.</text>
</comment>
<comment type="catalytic activity">
    <reaction evidence="6">
        <text>a 4-O-methyl-alpha-D-glucuronosyl ester derivative + H2O = 4-O-methyl-alpha-D-glucuronate derivative + an alcohol + H(+)</text>
        <dbReference type="Rhea" id="RHEA:67452"/>
        <dbReference type="ChEBI" id="CHEBI:15377"/>
        <dbReference type="ChEBI" id="CHEBI:15378"/>
        <dbReference type="ChEBI" id="CHEBI:30879"/>
        <dbReference type="ChEBI" id="CHEBI:171667"/>
        <dbReference type="ChEBI" id="CHEBI:171668"/>
        <dbReference type="EC" id="3.1.1.117"/>
    </reaction>
    <physiologicalReaction direction="left-to-right" evidence="6">
        <dbReference type="Rhea" id="RHEA:67453"/>
    </physiologicalReaction>
</comment>
<dbReference type="EC" id="3.1.1.117" evidence="7"/>
<dbReference type="InterPro" id="IPR029058">
    <property type="entry name" value="AB_hydrolase_fold"/>
</dbReference>
<evidence type="ECO:0000259" key="9">
    <source>
        <dbReference type="Pfam" id="PF22244"/>
    </source>
</evidence>
<evidence type="ECO:0000256" key="1">
    <source>
        <dbReference type="ARBA" id="ARBA00010092"/>
    </source>
</evidence>
<keyword evidence="4" id="KW-0378">Hydrolase</keyword>
<keyword evidence="3 8" id="KW-0732">Signal</keyword>
<evidence type="ECO:0000256" key="8">
    <source>
        <dbReference type="SAM" id="SignalP"/>
    </source>
</evidence>
<evidence type="ECO:0000256" key="2">
    <source>
        <dbReference type="ARBA" id="ARBA00022487"/>
    </source>
</evidence>
<dbReference type="OrthoDB" id="3781271at2759"/>
<evidence type="ECO:0000313" key="11">
    <source>
        <dbReference type="Proteomes" id="UP000700596"/>
    </source>
</evidence>
<dbReference type="EMBL" id="JAGMWT010000026">
    <property type="protein sequence ID" value="KAH7110883.1"/>
    <property type="molecule type" value="Genomic_DNA"/>
</dbReference>